<keyword evidence="4" id="KW-1185">Reference proteome</keyword>
<dbReference type="Gene3D" id="3.40.50.12020">
    <property type="entry name" value="Uncharacterised protein family UPF0261, NN domain"/>
    <property type="match status" value="1"/>
</dbReference>
<evidence type="ECO:0000313" key="4">
    <source>
        <dbReference type="Proteomes" id="UP000028045"/>
    </source>
</evidence>
<sequence length="417" mass="44010">MAKVVLLGTCDTKLQELLFLRKRIERDGTAKVILVDVGRSPAKHSGIDITQDELVSRYGSGPMPAGLPRDQVVRVMSECATKFVQDLHSTGGVDGIIAAGGSGGTSLAAAVMRDAVPIGLPKLIVSTIASGDTGPLVGETDITMMYSVVDIAGLNQVLEGVFRNAGAAIAAAAASFAETKGGSEPSQGAPSTKKRIGITMFGVTTPGVDAIRQHLESSYNAEVYVFHATGHGGKAMERLVREGRLDAVLDLTTTEICDEITGGNMSAGPGRLQAAAEAGIPYVVSLGATDMSNFGPRSTVPTKYDERKLYKHNPVVTLMRSSKEENTLVAQFICTKLRECSSPDMIEVWIPRGGVSMISTPGGPFADPEADEHLFTEVTDGLKHTGIKVVDDPRDINDAGFAKDIAEALAAKIWKNK</sequence>
<dbReference type="InterPro" id="IPR056778">
    <property type="entry name" value="UPF0261_C"/>
</dbReference>
<dbReference type="PANTHER" id="PTHR31862:SF1">
    <property type="entry name" value="UPF0261 DOMAIN PROTEIN (AFU_ORTHOLOGUE AFUA_1G10120)"/>
    <property type="match status" value="1"/>
</dbReference>
<dbReference type="AlphaFoldDB" id="A0A084ALP4"/>
<dbReference type="InterPro" id="IPR051353">
    <property type="entry name" value="Tobamovirus_resist_UPF0261"/>
</dbReference>
<gene>
    <name evidence="3" type="ORF">S7711_09233</name>
</gene>
<dbReference type="HOGENOM" id="CLU_036813_1_0_1"/>
<accession>A0A084ALP4</accession>
<dbReference type="EMBL" id="KL648665">
    <property type="protein sequence ID" value="KEY66223.1"/>
    <property type="molecule type" value="Genomic_DNA"/>
</dbReference>
<dbReference type="CDD" id="cd15488">
    <property type="entry name" value="Tm-1-like"/>
    <property type="match status" value="1"/>
</dbReference>
<feature type="domain" description="UPF0261" evidence="2">
    <location>
        <begin position="193"/>
        <end position="411"/>
    </location>
</feature>
<reference evidence="3 4" key="1">
    <citation type="journal article" date="2014" name="BMC Genomics">
        <title>Comparative genome sequencing reveals chemotype-specific gene clusters in the toxigenic black mold Stachybotrys.</title>
        <authorList>
            <person name="Semeiks J."/>
            <person name="Borek D."/>
            <person name="Otwinowski Z."/>
            <person name="Grishin N.V."/>
        </authorList>
    </citation>
    <scope>NUCLEOTIDE SEQUENCE [LARGE SCALE GENOMIC DNA]</scope>
    <source>
        <strain evidence="4">CBS 109288 / IBT 7711</strain>
    </source>
</reference>
<dbReference type="InterPro" id="IPR044122">
    <property type="entry name" value="UPF0261_N"/>
</dbReference>
<dbReference type="OrthoDB" id="10264588at2759"/>
<organism evidence="3 4">
    <name type="scientific">Stachybotrys chartarum (strain CBS 109288 / IBT 7711)</name>
    <name type="common">Toxic black mold</name>
    <name type="synonym">Stilbospora chartarum</name>
    <dbReference type="NCBI Taxonomy" id="1280523"/>
    <lineage>
        <taxon>Eukaryota</taxon>
        <taxon>Fungi</taxon>
        <taxon>Dikarya</taxon>
        <taxon>Ascomycota</taxon>
        <taxon>Pezizomycotina</taxon>
        <taxon>Sordariomycetes</taxon>
        <taxon>Hypocreomycetidae</taxon>
        <taxon>Hypocreales</taxon>
        <taxon>Stachybotryaceae</taxon>
        <taxon>Stachybotrys</taxon>
    </lineage>
</organism>
<dbReference type="Gene3D" id="3.40.50.12030">
    <property type="entry name" value="Uncharacterised protein family UPF0261, NC domain"/>
    <property type="match status" value="1"/>
</dbReference>
<dbReference type="InterPro" id="IPR008322">
    <property type="entry name" value="UPF0261"/>
</dbReference>
<dbReference type="NCBIfam" id="NF002674">
    <property type="entry name" value="PRK02399.1-2"/>
    <property type="match status" value="1"/>
</dbReference>
<evidence type="ECO:0000259" key="1">
    <source>
        <dbReference type="Pfam" id="PF06792"/>
    </source>
</evidence>
<dbReference type="Pfam" id="PF23189">
    <property type="entry name" value="UPF0261_C"/>
    <property type="match status" value="1"/>
</dbReference>
<name>A0A084ALP4_STACB</name>
<dbReference type="Pfam" id="PF06792">
    <property type="entry name" value="UPF0261"/>
    <property type="match status" value="1"/>
</dbReference>
<feature type="domain" description="UPF0261" evidence="1">
    <location>
        <begin position="3"/>
        <end position="175"/>
    </location>
</feature>
<evidence type="ECO:0000313" key="3">
    <source>
        <dbReference type="EMBL" id="KEY66223.1"/>
    </source>
</evidence>
<protein>
    <submittedName>
        <fullName evidence="3">Uncharacterized protein</fullName>
    </submittedName>
</protein>
<dbReference type="Proteomes" id="UP000028045">
    <property type="component" value="Unassembled WGS sequence"/>
</dbReference>
<proteinExistence type="predicted"/>
<dbReference type="PANTHER" id="PTHR31862">
    <property type="entry name" value="UPF0261 DOMAIN PROTEIN (AFU_ORTHOLOGUE AFUA_1G10120)"/>
    <property type="match status" value="1"/>
</dbReference>
<dbReference type="PIRSF" id="PIRSF033271">
    <property type="entry name" value="UCP033271"/>
    <property type="match status" value="1"/>
</dbReference>
<evidence type="ECO:0000259" key="2">
    <source>
        <dbReference type="Pfam" id="PF23189"/>
    </source>
</evidence>